<sequence>MDSPAPTPRPKDAPAAAPEAWARELEELRRRVILRLQSIEDEARRRASVPAGGDARTEAELRRRVEDLERERARLLEDAERQAASRRQDLARLEDDRRLLAESWQRLERERIDAAAASARGRPGPAPQSRLAVTAPAEPPGGPRAAADPVNPVAESILRQFQTLSQDVRRASDMRGSPR</sequence>
<dbReference type="Proteomes" id="UP000324233">
    <property type="component" value="Chromosome"/>
</dbReference>
<feature type="coiled-coil region" evidence="1">
    <location>
        <begin position="22"/>
        <end position="110"/>
    </location>
</feature>
<keyword evidence="4" id="KW-1185">Reference proteome</keyword>
<name>A0A5B9WDB8_9BACT</name>
<evidence type="ECO:0000256" key="2">
    <source>
        <dbReference type="SAM" id="MobiDB-lite"/>
    </source>
</evidence>
<dbReference type="KEGG" id="agv:OJF2_68620"/>
<accession>A0A5B9WDB8</accession>
<dbReference type="RefSeq" id="WP_148597725.1">
    <property type="nucleotide sequence ID" value="NZ_CP042997.1"/>
</dbReference>
<evidence type="ECO:0000313" key="3">
    <source>
        <dbReference type="EMBL" id="QEH38264.1"/>
    </source>
</evidence>
<organism evidence="3 4">
    <name type="scientific">Aquisphaera giovannonii</name>
    <dbReference type="NCBI Taxonomy" id="406548"/>
    <lineage>
        <taxon>Bacteria</taxon>
        <taxon>Pseudomonadati</taxon>
        <taxon>Planctomycetota</taxon>
        <taxon>Planctomycetia</taxon>
        <taxon>Isosphaerales</taxon>
        <taxon>Isosphaeraceae</taxon>
        <taxon>Aquisphaera</taxon>
    </lineage>
</organism>
<dbReference type="AlphaFoldDB" id="A0A5B9WDB8"/>
<protein>
    <submittedName>
        <fullName evidence="3">Uncharacterized protein</fullName>
    </submittedName>
</protein>
<evidence type="ECO:0000256" key="1">
    <source>
        <dbReference type="SAM" id="Coils"/>
    </source>
</evidence>
<gene>
    <name evidence="3" type="ORF">OJF2_68620</name>
</gene>
<feature type="region of interest" description="Disordered" evidence="2">
    <location>
        <begin position="115"/>
        <end position="157"/>
    </location>
</feature>
<reference evidence="3 4" key="1">
    <citation type="submission" date="2019-08" db="EMBL/GenBank/DDBJ databases">
        <title>Deep-cultivation of Planctomycetes and their phenomic and genomic characterization uncovers novel biology.</title>
        <authorList>
            <person name="Wiegand S."/>
            <person name="Jogler M."/>
            <person name="Boedeker C."/>
            <person name="Pinto D."/>
            <person name="Vollmers J."/>
            <person name="Rivas-Marin E."/>
            <person name="Kohn T."/>
            <person name="Peeters S.H."/>
            <person name="Heuer A."/>
            <person name="Rast P."/>
            <person name="Oberbeckmann S."/>
            <person name="Bunk B."/>
            <person name="Jeske O."/>
            <person name="Meyerdierks A."/>
            <person name="Storesund J.E."/>
            <person name="Kallscheuer N."/>
            <person name="Luecker S."/>
            <person name="Lage O.M."/>
            <person name="Pohl T."/>
            <person name="Merkel B.J."/>
            <person name="Hornburger P."/>
            <person name="Mueller R.-W."/>
            <person name="Bruemmer F."/>
            <person name="Labrenz M."/>
            <person name="Spormann A.M."/>
            <person name="Op den Camp H."/>
            <person name="Overmann J."/>
            <person name="Amann R."/>
            <person name="Jetten M.S.M."/>
            <person name="Mascher T."/>
            <person name="Medema M.H."/>
            <person name="Devos D.P."/>
            <person name="Kaster A.-K."/>
            <person name="Ovreas L."/>
            <person name="Rohde M."/>
            <person name="Galperin M.Y."/>
            <person name="Jogler C."/>
        </authorList>
    </citation>
    <scope>NUCLEOTIDE SEQUENCE [LARGE SCALE GENOMIC DNA]</scope>
    <source>
        <strain evidence="3 4">OJF2</strain>
    </source>
</reference>
<dbReference type="EMBL" id="CP042997">
    <property type="protein sequence ID" value="QEH38264.1"/>
    <property type="molecule type" value="Genomic_DNA"/>
</dbReference>
<keyword evidence="1" id="KW-0175">Coiled coil</keyword>
<proteinExistence type="predicted"/>
<evidence type="ECO:0000313" key="4">
    <source>
        <dbReference type="Proteomes" id="UP000324233"/>
    </source>
</evidence>